<keyword evidence="4 8" id="KW-0175">Coiled coil</keyword>
<dbReference type="Proteomes" id="UP001519293">
    <property type="component" value="Unassembled WGS sequence"/>
</dbReference>
<organism evidence="10 11">
    <name type="scientific">Cytobacillus eiseniae</name>
    <dbReference type="NCBI Taxonomy" id="762947"/>
    <lineage>
        <taxon>Bacteria</taxon>
        <taxon>Bacillati</taxon>
        <taxon>Bacillota</taxon>
        <taxon>Bacilli</taxon>
        <taxon>Bacillales</taxon>
        <taxon>Bacillaceae</taxon>
        <taxon>Cytobacillus</taxon>
    </lineage>
</organism>
<evidence type="ECO:0000256" key="2">
    <source>
        <dbReference type="ARBA" id="ARBA00022692"/>
    </source>
</evidence>
<evidence type="ECO:0000256" key="4">
    <source>
        <dbReference type="ARBA" id="ARBA00023054"/>
    </source>
</evidence>
<comment type="subcellular location">
    <subcellularLocation>
        <location evidence="8">Cell membrane</location>
        <topology evidence="8">Single-pass membrane protein</topology>
    </subcellularLocation>
    <text evidence="8">Colocalized with FtsZ to the nascent septal site.</text>
</comment>
<dbReference type="HAMAP" id="MF_00728">
    <property type="entry name" value="EzrA"/>
    <property type="match status" value="1"/>
</dbReference>
<dbReference type="Pfam" id="PF06160">
    <property type="entry name" value="EzrA"/>
    <property type="match status" value="1"/>
</dbReference>
<keyword evidence="3 8" id="KW-1133">Transmembrane helix</keyword>
<proteinExistence type="inferred from homology"/>
<comment type="function">
    <text evidence="8">Negative regulator of FtsZ ring formation; modulates the frequency and position of FtsZ ring formation. Inhibits FtsZ ring formation at polar sites. Interacts either with FtsZ or with one of its binding partners to promote depolymerization.</text>
</comment>
<evidence type="ECO:0000256" key="8">
    <source>
        <dbReference type="HAMAP-Rule" id="MF_00728"/>
    </source>
</evidence>
<dbReference type="InterPro" id="IPR010379">
    <property type="entry name" value="EzrA"/>
</dbReference>
<keyword evidence="6 8" id="KW-0717">Septation</keyword>
<feature type="coiled-coil region" evidence="8">
    <location>
        <begin position="112"/>
        <end position="143"/>
    </location>
</feature>
<keyword evidence="2 8" id="KW-0812">Transmembrane</keyword>
<feature type="transmembrane region" description="Helical" evidence="9">
    <location>
        <begin position="6"/>
        <end position="21"/>
    </location>
</feature>
<comment type="similarity">
    <text evidence="8">Belongs to the EzrA family.</text>
</comment>
<evidence type="ECO:0000256" key="6">
    <source>
        <dbReference type="ARBA" id="ARBA00023210"/>
    </source>
</evidence>
<feature type="topological domain" description="Cytoplasmic" evidence="8">
    <location>
        <begin position="22"/>
        <end position="562"/>
    </location>
</feature>
<keyword evidence="5 8" id="KW-0472">Membrane</keyword>
<keyword evidence="1 8" id="KW-0132">Cell division</keyword>
<dbReference type="NCBIfam" id="NF003413">
    <property type="entry name" value="PRK04778.1-7"/>
    <property type="match status" value="1"/>
</dbReference>
<accession>A0ABS4RET4</accession>
<name>A0ABS4RET4_9BACI</name>
<keyword evidence="11" id="KW-1185">Reference proteome</keyword>
<feature type="coiled-coil region" evidence="8">
    <location>
        <begin position="376"/>
        <end position="431"/>
    </location>
</feature>
<dbReference type="EMBL" id="JAGIKZ010000009">
    <property type="protein sequence ID" value="MBP2241422.1"/>
    <property type="molecule type" value="Genomic_DNA"/>
</dbReference>
<keyword evidence="7 8" id="KW-0131">Cell cycle</keyword>
<evidence type="ECO:0000256" key="1">
    <source>
        <dbReference type="ARBA" id="ARBA00022618"/>
    </source>
</evidence>
<comment type="caution">
    <text evidence="10">The sequence shown here is derived from an EMBL/GenBank/DDBJ whole genome shotgun (WGS) entry which is preliminary data.</text>
</comment>
<evidence type="ECO:0000256" key="3">
    <source>
        <dbReference type="ARBA" id="ARBA00022989"/>
    </source>
</evidence>
<evidence type="ECO:0000256" key="9">
    <source>
        <dbReference type="SAM" id="Phobius"/>
    </source>
</evidence>
<keyword evidence="8" id="KW-1003">Cell membrane</keyword>
<evidence type="ECO:0000313" key="11">
    <source>
        <dbReference type="Proteomes" id="UP001519293"/>
    </source>
</evidence>
<dbReference type="RefSeq" id="WP_066396808.1">
    <property type="nucleotide sequence ID" value="NZ_JAGIKZ010000009.1"/>
</dbReference>
<evidence type="ECO:0000313" key="10">
    <source>
        <dbReference type="EMBL" id="MBP2241422.1"/>
    </source>
</evidence>
<protein>
    <recommendedName>
        <fullName evidence="8">Septation ring formation regulator EzrA</fullName>
    </recommendedName>
</protein>
<evidence type="ECO:0000256" key="5">
    <source>
        <dbReference type="ARBA" id="ARBA00023136"/>
    </source>
</evidence>
<feature type="topological domain" description="Extracellular" evidence="8">
    <location>
        <begin position="1"/>
        <end position="2"/>
    </location>
</feature>
<sequence>MEWIIGIIVILIGLFLTGFILKKKYYKEVDRLEAWKMDIVNRPVLDEMSKVKQLNMTGQTEELFERWRSEWDDIVTAQLPNVEERLFDAEEFIDKYLFNKAKKVQQDIGTYLTEIEDKIKKLLNELNDLVGSEEKNRTEVEELKDLFRENKKTLLAHRHTYGKAADLLEEQLDLTFAKVDDFNEKTNSGNYLEAREIILIMKGEIELITEKMEMIPSLMVECLSKIPVQIKELKDGYKDMQEQGFILDHIQFEKETARLEEEVTKFTILVEQTEITEVQKGITEIKDSIELLYDLLEEEVNAKHYIIKQDDSIRNILFTNREINKQIRDELEIVQQSYHVSEHDMDVQPKLDKKLTQLFSRFEVLEHKINSQNIAYSLLKEELVGIKEQLESIEDEHTLLAEKLQMLRKDEMTAREKVKELRKRLAETTRLISKSNVPGLPEDYKYLIQDAKESIENVVAKLEEQPLNIQYIQQYLEVSVLTVDKLVNTTEDMIETIILVERVIQYGNRYRSRYPSVEKGLLKAETAFRGYDYKTALEQAATSIEEVDPGAINKIEDFIKRQ</sequence>
<evidence type="ECO:0000256" key="7">
    <source>
        <dbReference type="ARBA" id="ARBA00023306"/>
    </source>
</evidence>
<gene>
    <name evidence="8" type="primary">ezrA</name>
    <name evidence="10" type="ORF">J2Z40_001985</name>
</gene>
<reference evidence="10 11" key="1">
    <citation type="submission" date="2021-03" db="EMBL/GenBank/DDBJ databases">
        <title>Genomic Encyclopedia of Type Strains, Phase IV (KMG-IV): sequencing the most valuable type-strain genomes for metagenomic binning, comparative biology and taxonomic classification.</title>
        <authorList>
            <person name="Goeker M."/>
        </authorList>
    </citation>
    <scope>NUCLEOTIDE SEQUENCE [LARGE SCALE GENOMIC DNA]</scope>
    <source>
        <strain evidence="10 11">DSM 26675</strain>
    </source>
</reference>